<evidence type="ECO:0000256" key="13">
    <source>
        <dbReference type="PIRNR" id="PIRNR004930"/>
    </source>
</evidence>
<evidence type="ECO:0000256" key="1">
    <source>
        <dbReference type="ARBA" id="ARBA00004496"/>
    </source>
</evidence>
<dbReference type="Gene3D" id="3.40.50.11030">
    <property type="entry name" value="Threonylcarbamoyl-AMP synthase, C-terminal domain"/>
    <property type="match status" value="1"/>
</dbReference>
<accession>A0A9E8LUB6</accession>
<dbReference type="Pfam" id="PF01300">
    <property type="entry name" value="Sua5_yciO_yrdC"/>
    <property type="match status" value="1"/>
</dbReference>
<feature type="binding site" evidence="14">
    <location>
        <position position="72"/>
    </location>
    <ligand>
        <name>L-threonine</name>
        <dbReference type="ChEBI" id="CHEBI:57926"/>
    </ligand>
</feature>
<comment type="subcellular location">
    <subcellularLocation>
        <location evidence="1 13">Cytoplasm</location>
    </subcellularLocation>
</comment>
<dbReference type="Gene3D" id="3.90.870.10">
    <property type="entry name" value="DHBP synthase"/>
    <property type="match status" value="1"/>
</dbReference>
<comment type="similarity">
    <text evidence="2 13">Belongs to the SUA5 family.</text>
</comment>
<reference evidence="16" key="1">
    <citation type="submission" date="2022-09" db="EMBL/GenBank/DDBJ databases">
        <title>Complete Genomes of Fervidibacillus albus and Fervidibacillus halotolerans isolated from tidal flat sediments.</title>
        <authorList>
            <person name="Kwon K.K."/>
            <person name="Yang S.-H."/>
            <person name="Park M.J."/>
            <person name="Oh H.-M."/>
        </authorList>
    </citation>
    <scope>NUCLEOTIDE SEQUENCE</scope>
    <source>
        <strain evidence="16">MEBiC13591</strain>
    </source>
</reference>
<proteinExistence type="inferred from homology"/>
<feature type="binding site" evidence="14">
    <location>
        <position position="240"/>
    </location>
    <ligand>
        <name>ATP</name>
        <dbReference type="ChEBI" id="CHEBI:30616"/>
    </ligand>
</feature>
<evidence type="ECO:0000256" key="5">
    <source>
        <dbReference type="ARBA" id="ARBA00022490"/>
    </source>
</evidence>
<evidence type="ECO:0000256" key="6">
    <source>
        <dbReference type="ARBA" id="ARBA00022679"/>
    </source>
</evidence>
<feature type="binding site" evidence="14">
    <location>
        <position position="147"/>
    </location>
    <ligand>
        <name>L-threonine</name>
        <dbReference type="ChEBI" id="CHEBI:57926"/>
    </ligand>
</feature>
<feature type="binding site" evidence="14">
    <location>
        <position position="149"/>
    </location>
    <ligand>
        <name>ATP</name>
        <dbReference type="ChEBI" id="CHEBI:30616"/>
    </ligand>
</feature>
<dbReference type="InterPro" id="IPR038385">
    <property type="entry name" value="Sua5/YwlC_C"/>
</dbReference>
<dbReference type="PANTHER" id="PTHR17490">
    <property type="entry name" value="SUA5"/>
    <property type="match status" value="1"/>
</dbReference>
<gene>
    <name evidence="16" type="ORF">OE104_14200</name>
</gene>
<dbReference type="RefSeq" id="WP_275417433.1">
    <property type="nucleotide sequence ID" value="NZ_CP106878.1"/>
</dbReference>
<dbReference type="FunFam" id="3.90.870.10:FF:000008">
    <property type="entry name" value="Threonylcarbamoyl-AMP synthase"/>
    <property type="match status" value="1"/>
</dbReference>
<dbReference type="GO" id="GO:0061710">
    <property type="term" value="F:L-threonylcarbamoyladenylate synthase"/>
    <property type="evidence" value="ECO:0007669"/>
    <property type="project" value="UniProtKB-EC"/>
</dbReference>
<keyword evidence="8 13" id="KW-0548">Nucleotidyltransferase</keyword>
<dbReference type="EC" id="2.7.7.87" evidence="3 13"/>
<keyword evidence="7 13" id="KW-0819">tRNA processing</keyword>
<sequence>MDTKIWKVDKNVDNLLTYPQIIEAARWLQKNALVAFPTETVYGLGANAKSDEAVKKIFEAKGRPSDNPLIIHISDQEEVAQYVEEIPEVASKLMDRFWPGPLTIILRKRKGILSDRATTSLPTVALRMPDHPIALAVIRASGLPIAAPSANLSGKPSPTKFTHVYNDMNGKIAGIIDGGDTGVGLESTVIDCTNPTPVILRPGGITKEEIEGVIGEVLMDPALQSNDEKPKSPGMKYTHYAPKAPVLLVDGSDLFIQQTIDRYIAEGKKVGVLTTEEKKNRWKADIVLGCGKRCDLSTVANRLYDSLRAFDETNVEIILSETFPNRGIGRAIMNRLMKAAGHRILKQSRSIDGRNIVNWKETDNR</sequence>
<evidence type="ECO:0000256" key="10">
    <source>
        <dbReference type="ARBA" id="ARBA00022840"/>
    </source>
</evidence>
<dbReference type="InterPro" id="IPR010923">
    <property type="entry name" value="T(6)A37_SUA5"/>
</dbReference>
<dbReference type="GO" id="GO:0008033">
    <property type="term" value="P:tRNA processing"/>
    <property type="evidence" value="ECO:0007669"/>
    <property type="project" value="UniProtKB-KW"/>
</dbReference>
<dbReference type="InterPro" id="IPR006070">
    <property type="entry name" value="Sua5-like_dom"/>
</dbReference>
<organism evidence="16 17">
    <name type="scientific">Fervidibacillus albus</name>
    <dbReference type="NCBI Taxonomy" id="2980026"/>
    <lineage>
        <taxon>Bacteria</taxon>
        <taxon>Bacillati</taxon>
        <taxon>Bacillota</taxon>
        <taxon>Bacilli</taxon>
        <taxon>Bacillales</taxon>
        <taxon>Bacillaceae</taxon>
        <taxon>Fervidibacillus</taxon>
    </lineage>
</organism>
<dbReference type="PROSITE" id="PS51163">
    <property type="entry name" value="YRDC"/>
    <property type="match status" value="1"/>
</dbReference>
<evidence type="ECO:0000256" key="12">
    <source>
        <dbReference type="ARBA" id="ARBA00048366"/>
    </source>
</evidence>
<keyword evidence="10 13" id="KW-0067">ATP-binding</keyword>
<keyword evidence="9 13" id="KW-0547">Nucleotide-binding</keyword>
<keyword evidence="17" id="KW-1185">Reference proteome</keyword>
<feature type="binding site" evidence="14">
    <location>
        <position position="157"/>
    </location>
    <ligand>
        <name>ATP</name>
        <dbReference type="ChEBI" id="CHEBI:30616"/>
    </ligand>
</feature>
<dbReference type="InterPro" id="IPR005145">
    <property type="entry name" value="Sua5_C"/>
</dbReference>
<dbReference type="KEGG" id="faf:OE104_14200"/>
<evidence type="ECO:0000256" key="11">
    <source>
        <dbReference type="ARBA" id="ARBA00029774"/>
    </source>
</evidence>
<keyword evidence="5 13" id="KW-0963">Cytoplasm</keyword>
<comment type="catalytic activity">
    <reaction evidence="12 13">
        <text>L-threonine + hydrogencarbonate + ATP = L-threonylcarbamoyladenylate + diphosphate + H2O</text>
        <dbReference type="Rhea" id="RHEA:36407"/>
        <dbReference type="ChEBI" id="CHEBI:15377"/>
        <dbReference type="ChEBI" id="CHEBI:17544"/>
        <dbReference type="ChEBI" id="CHEBI:30616"/>
        <dbReference type="ChEBI" id="CHEBI:33019"/>
        <dbReference type="ChEBI" id="CHEBI:57926"/>
        <dbReference type="ChEBI" id="CHEBI:73682"/>
        <dbReference type="EC" id="2.7.7.87"/>
    </reaction>
</comment>
<dbReference type="GO" id="GO:0005524">
    <property type="term" value="F:ATP binding"/>
    <property type="evidence" value="ECO:0007669"/>
    <property type="project" value="UniProtKB-UniRule"/>
</dbReference>
<feature type="binding site" evidence="14">
    <location>
        <position position="123"/>
    </location>
    <ligand>
        <name>ATP</name>
        <dbReference type="ChEBI" id="CHEBI:30616"/>
    </ligand>
</feature>
<dbReference type="InterPro" id="IPR050156">
    <property type="entry name" value="TC-AMP_synthase_SUA5"/>
</dbReference>
<feature type="domain" description="YrdC-like" evidence="15">
    <location>
        <begin position="18"/>
        <end position="205"/>
    </location>
</feature>
<evidence type="ECO:0000256" key="8">
    <source>
        <dbReference type="ARBA" id="ARBA00022695"/>
    </source>
</evidence>
<dbReference type="GO" id="GO:0003725">
    <property type="term" value="F:double-stranded RNA binding"/>
    <property type="evidence" value="ECO:0007669"/>
    <property type="project" value="UniProtKB-UniRule"/>
</dbReference>
<evidence type="ECO:0000313" key="17">
    <source>
        <dbReference type="Proteomes" id="UP001164718"/>
    </source>
</evidence>
<dbReference type="GO" id="GO:0005737">
    <property type="term" value="C:cytoplasm"/>
    <property type="evidence" value="ECO:0007669"/>
    <property type="project" value="UniProtKB-SubCell"/>
</dbReference>
<feature type="binding site" evidence="14">
    <location>
        <position position="67"/>
    </location>
    <ligand>
        <name>ATP</name>
        <dbReference type="ChEBI" id="CHEBI:30616"/>
    </ligand>
</feature>
<name>A0A9E8LUB6_9BACI</name>
<dbReference type="GO" id="GO:0000049">
    <property type="term" value="F:tRNA binding"/>
    <property type="evidence" value="ECO:0007669"/>
    <property type="project" value="TreeGrafter"/>
</dbReference>
<protein>
    <recommendedName>
        <fullName evidence="4 13">Threonylcarbamoyl-AMP synthase</fullName>
        <shortName evidence="13">TC-AMP synthase</shortName>
        <ecNumber evidence="3 13">2.7.7.87</ecNumber>
    </recommendedName>
    <alternativeName>
        <fullName evidence="11 13">L-threonylcarbamoyladenylate synthase</fullName>
    </alternativeName>
</protein>
<dbReference type="GO" id="GO:0006450">
    <property type="term" value="P:regulation of translational fidelity"/>
    <property type="evidence" value="ECO:0007669"/>
    <property type="project" value="TreeGrafter"/>
</dbReference>
<evidence type="ECO:0000256" key="4">
    <source>
        <dbReference type="ARBA" id="ARBA00015492"/>
    </source>
</evidence>
<feature type="binding site" evidence="14">
    <location>
        <position position="201"/>
    </location>
    <ligand>
        <name>ATP</name>
        <dbReference type="ChEBI" id="CHEBI:30616"/>
    </ligand>
</feature>
<keyword evidence="6 13" id="KW-0808">Transferase</keyword>
<comment type="function">
    <text evidence="13">Required for the formation of a threonylcarbamoyl group on adenosine at position 37 (t(6)A37) in tRNAs that read codons beginning with adenine.</text>
</comment>
<dbReference type="Pfam" id="PF03481">
    <property type="entry name" value="Sua5_C"/>
    <property type="match status" value="1"/>
</dbReference>
<evidence type="ECO:0000256" key="14">
    <source>
        <dbReference type="PIRSR" id="PIRSR004930-1"/>
    </source>
</evidence>
<evidence type="ECO:0000259" key="15">
    <source>
        <dbReference type="PROSITE" id="PS51163"/>
    </source>
</evidence>
<dbReference type="Proteomes" id="UP001164718">
    <property type="component" value="Chromosome"/>
</dbReference>
<dbReference type="FunFam" id="3.40.50.11030:FF:000001">
    <property type="entry name" value="Threonylcarbamoyl-AMP synthase"/>
    <property type="match status" value="1"/>
</dbReference>
<dbReference type="AlphaFoldDB" id="A0A9E8LUB6"/>
<evidence type="ECO:0000256" key="2">
    <source>
        <dbReference type="ARBA" id="ARBA00007663"/>
    </source>
</evidence>
<dbReference type="PANTHER" id="PTHR17490:SF16">
    <property type="entry name" value="THREONYLCARBAMOYL-AMP SYNTHASE"/>
    <property type="match status" value="1"/>
</dbReference>
<evidence type="ECO:0000256" key="9">
    <source>
        <dbReference type="ARBA" id="ARBA00022741"/>
    </source>
</evidence>
<dbReference type="NCBIfam" id="TIGR00057">
    <property type="entry name" value="L-threonylcarbamoyladenylate synthase"/>
    <property type="match status" value="1"/>
</dbReference>
<dbReference type="InterPro" id="IPR017945">
    <property type="entry name" value="DHBP_synth_RibB-like_a/b_dom"/>
</dbReference>
<evidence type="ECO:0000313" key="16">
    <source>
        <dbReference type="EMBL" id="WAA09652.1"/>
    </source>
</evidence>
<feature type="binding site" evidence="14">
    <location>
        <position position="127"/>
    </location>
    <ligand>
        <name>L-threonine</name>
        <dbReference type="ChEBI" id="CHEBI:57926"/>
    </ligand>
</feature>
<dbReference type="EMBL" id="CP106878">
    <property type="protein sequence ID" value="WAA09652.1"/>
    <property type="molecule type" value="Genomic_DNA"/>
</dbReference>
<dbReference type="PIRSF" id="PIRSF004930">
    <property type="entry name" value="Tln_factor_SUA5"/>
    <property type="match status" value="1"/>
</dbReference>
<evidence type="ECO:0000256" key="3">
    <source>
        <dbReference type="ARBA" id="ARBA00012584"/>
    </source>
</evidence>
<dbReference type="SUPFAM" id="SSF55821">
    <property type="entry name" value="YrdC/RibB"/>
    <property type="match status" value="1"/>
</dbReference>
<feature type="binding site" evidence="14">
    <location>
        <position position="63"/>
    </location>
    <ligand>
        <name>ATP</name>
        <dbReference type="ChEBI" id="CHEBI:30616"/>
    </ligand>
</feature>
<evidence type="ECO:0000256" key="7">
    <source>
        <dbReference type="ARBA" id="ARBA00022694"/>
    </source>
</evidence>
<feature type="binding site" evidence="14">
    <location>
        <position position="40"/>
    </location>
    <ligand>
        <name>L-threonine</name>
        <dbReference type="ChEBI" id="CHEBI:57926"/>
    </ligand>
</feature>
<feature type="binding site" evidence="14">
    <location>
        <position position="187"/>
    </location>
    <ligand>
        <name>L-threonine</name>
        <dbReference type="ChEBI" id="CHEBI:57926"/>
    </ligand>
</feature>